<evidence type="ECO:0000313" key="7">
    <source>
        <dbReference type="Proteomes" id="UP000282930"/>
    </source>
</evidence>
<dbReference type="InterPro" id="IPR006047">
    <property type="entry name" value="GH13_cat_dom"/>
</dbReference>
<dbReference type="Pfam" id="PF00128">
    <property type="entry name" value="Alpha-amylase"/>
    <property type="match status" value="1"/>
</dbReference>
<dbReference type="Gene3D" id="3.90.400.10">
    <property type="entry name" value="Oligo-1,6-glucosidase, Domain 2"/>
    <property type="match status" value="1"/>
</dbReference>
<evidence type="ECO:0000259" key="5">
    <source>
        <dbReference type="SMART" id="SM00642"/>
    </source>
</evidence>
<accession>A0A3T0D2U1</accession>
<evidence type="ECO:0000256" key="1">
    <source>
        <dbReference type="ARBA" id="ARBA00008061"/>
    </source>
</evidence>
<dbReference type="GO" id="GO:0009313">
    <property type="term" value="P:oligosaccharide catabolic process"/>
    <property type="evidence" value="ECO:0007669"/>
    <property type="project" value="TreeGrafter"/>
</dbReference>
<dbReference type="InterPro" id="IPR013780">
    <property type="entry name" value="Glyco_hydro_b"/>
</dbReference>
<dbReference type="CDD" id="cd11316">
    <property type="entry name" value="AmyAc_bac2_AmyA"/>
    <property type="match status" value="1"/>
</dbReference>
<feature type="transmembrane region" description="Helical" evidence="4">
    <location>
        <begin position="7"/>
        <end position="26"/>
    </location>
</feature>
<dbReference type="GO" id="GO:0004556">
    <property type="term" value="F:alpha-amylase activity"/>
    <property type="evidence" value="ECO:0007669"/>
    <property type="project" value="UniProtKB-UniRule"/>
</dbReference>
<evidence type="ECO:0000313" key="6">
    <source>
        <dbReference type="EMBL" id="AZT89525.1"/>
    </source>
</evidence>
<dbReference type="PANTHER" id="PTHR10357">
    <property type="entry name" value="ALPHA-AMYLASE FAMILY MEMBER"/>
    <property type="match status" value="1"/>
</dbReference>
<dbReference type="InterPro" id="IPR045857">
    <property type="entry name" value="O16G_dom_2"/>
</dbReference>
<dbReference type="EC" id="3.2.1.1" evidence="3"/>
<dbReference type="KEGG" id="ccha:ELD05_01890"/>
<dbReference type="InterPro" id="IPR017853">
    <property type="entry name" value="GH"/>
</dbReference>
<dbReference type="RefSeq" id="WP_127351145.1">
    <property type="nucleotide sequence ID" value="NZ_CP034791.1"/>
</dbReference>
<proteinExistence type="inferred from homology"/>
<dbReference type="Proteomes" id="UP000282930">
    <property type="component" value="Chromosome"/>
</dbReference>
<dbReference type="SUPFAM" id="SSF51011">
    <property type="entry name" value="Glycosyl hydrolase domain"/>
    <property type="match status" value="1"/>
</dbReference>
<dbReference type="PANTHER" id="PTHR10357:SF179">
    <property type="entry name" value="NEUTRAL AND BASIC AMINO ACID TRANSPORT PROTEIN RBAT"/>
    <property type="match status" value="1"/>
</dbReference>
<feature type="domain" description="Glycosyl hydrolase family 13 catalytic" evidence="5">
    <location>
        <begin position="44"/>
        <end position="427"/>
    </location>
</feature>
<protein>
    <recommendedName>
        <fullName evidence="3">Alpha-amylase</fullName>
        <ecNumber evidence="3">3.2.1.1</ecNumber>
    </recommendedName>
</protein>
<sequence>MKRILRYILIFAIVFVIGLSSFLAGFSNSQSPVQTKKDGLIFYEVFVRSFYDSNGDGIGDINGLAEKLPYIKSLDVNAIWLMPIFESPSYHGYDVTDYYKVNPDYGTNEDFVNFIKKAHKMGIKVIIDMMINHTSSKHPWFIEASSNKNSKYRNYYIWATPNTNLDEPSDLGTRQWYKKGDSYYNAIFWSEMPDLNFDNKAVREEMKKIAKFWLEKGVDGFRLDAAKHIYPLSREKDTLAWWEEYAKFCRSIKKDVYLIAEVWDSPQRIGQYAKIFDSCFNFTIAQNIIEGVKYENTQTLQNNLSSIYNLYKNVNPQFVDAPFLTNHDMNRAYSEIGSNSKMKLAAALLLTLPGNPFIYYGEEIGMKGQKPDEYIREPFKWYETWKKGQTNWEMSLYNSGPDVASVEKQEKDKNSLLNFYRDMISFRKKNLPSLKGDFQLIKTSFDILSFARVYKNQKMVVIFNFTGKELSKTISLPSNIKLAGKIVKGSGKILSLKNGKLAFSIKPYSFIILN</sequence>
<organism evidence="6 7">
    <name type="scientific">Caldicellulosiruptor changbaiensis</name>
    <dbReference type="NCBI Taxonomy" id="1222016"/>
    <lineage>
        <taxon>Bacteria</taxon>
        <taxon>Bacillati</taxon>
        <taxon>Bacillota</taxon>
        <taxon>Bacillota incertae sedis</taxon>
        <taxon>Caldicellulosiruptorales</taxon>
        <taxon>Caldicellulosiruptoraceae</taxon>
        <taxon>Caldicellulosiruptor</taxon>
    </lineage>
</organism>
<dbReference type="Gene3D" id="3.20.20.80">
    <property type="entry name" value="Glycosidases"/>
    <property type="match status" value="1"/>
</dbReference>
<keyword evidence="3" id="KW-0326">Glycosidase</keyword>
<dbReference type="GO" id="GO:0043169">
    <property type="term" value="F:cation binding"/>
    <property type="evidence" value="ECO:0007669"/>
    <property type="project" value="InterPro"/>
</dbReference>
<dbReference type="AlphaFoldDB" id="A0A3T0D2U1"/>
<evidence type="ECO:0000256" key="2">
    <source>
        <dbReference type="RuleBase" id="RU003615"/>
    </source>
</evidence>
<keyword evidence="4" id="KW-1133">Transmembrane helix</keyword>
<dbReference type="SUPFAM" id="SSF51445">
    <property type="entry name" value="(Trans)glycosidases"/>
    <property type="match status" value="1"/>
</dbReference>
<dbReference type="SMR" id="A0A3T0D2U1"/>
<evidence type="ECO:0000256" key="3">
    <source>
        <dbReference type="RuleBase" id="RU361134"/>
    </source>
</evidence>
<gene>
    <name evidence="6" type="ORF">ELD05_01890</name>
</gene>
<keyword evidence="3" id="KW-0119">Carbohydrate metabolism</keyword>
<dbReference type="PRINTS" id="PR00110">
    <property type="entry name" value="ALPHAAMYLASE"/>
</dbReference>
<keyword evidence="7" id="KW-1185">Reference proteome</keyword>
<keyword evidence="4" id="KW-0812">Transmembrane</keyword>
<comment type="catalytic activity">
    <reaction evidence="3">
        <text>Endohydrolysis of (1-&gt;4)-alpha-D-glucosidic linkages in polysaccharides containing three or more (1-&gt;4)-alpha-linked D-glucose units.</text>
        <dbReference type="EC" id="3.2.1.1"/>
    </reaction>
</comment>
<keyword evidence="3" id="KW-0378">Hydrolase</keyword>
<dbReference type="SMART" id="SM00642">
    <property type="entry name" value="Aamy"/>
    <property type="match status" value="1"/>
</dbReference>
<evidence type="ECO:0000256" key="4">
    <source>
        <dbReference type="SAM" id="Phobius"/>
    </source>
</evidence>
<comment type="similarity">
    <text evidence="1 2">Belongs to the glycosyl hydrolase 13 family.</text>
</comment>
<keyword evidence="4" id="KW-0472">Membrane</keyword>
<dbReference type="InterPro" id="IPR006046">
    <property type="entry name" value="Alpha_amylase"/>
</dbReference>
<name>A0A3T0D2U1_9FIRM</name>
<dbReference type="EMBL" id="CP034791">
    <property type="protein sequence ID" value="AZT89525.1"/>
    <property type="molecule type" value="Genomic_DNA"/>
</dbReference>
<dbReference type="Gene3D" id="2.60.40.1180">
    <property type="entry name" value="Golgi alpha-mannosidase II"/>
    <property type="match status" value="1"/>
</dbReference>
<reference evidence="6 7" key="1">
    <citation type="submission" date="2018-12" db="EMBL/GenBank/DDBJ databases">
        <title>Genome sequence from the cellulolytic species, Caldicellulosiruptor changbaiensis.</title>
        <authorList>
            <person name="Blumer-Schuette S.E."/>
            <person name="Mendoza C."/>
        </authorList>
    </citation>
    <scope>NUCLEOTIDE SEQUENCE [LARGE SCALE GENOMIC DNA]</scope>
    <source>
        <strain evidence="6 7">CBS-Z</strain>
    </source>
</reference>